<evidence type="ECO:0008006" key="4">
    <source>
        <dbReference type="Google" id="ProtNLM"/>
    </source>
</evidence>
<feature type="transmembrane region" description="Helical" evidence="1">
    <location>
        <begin position="12"/>
        <end position="32"/>
    </location>
</feature>
<feature type="transmembrane region" description="Helical" evidence="1">
    <location>
        <begin position="100"/>
        <end position="123"/>
    </location>
</feature>
<organism evidence="2 3">
    <name type="scientific">Psychroflexus planctonicus</name>
    <dbReference type="NCBI Taxonomy" id="1526575"/>
    <lineage>
        <taxon>Bacteria</taxon>
        <taxon>Pseudomonadati</taxon>
        <taxon>Bacteroidota</taxon>
        <taxon>Flavobacteriia</taxon>
        <taxon>Flavobacteriales</taxon>
        <taxon>Flavobacteriaceae</taxon>
        <taxon>Psychroflexus</taxon>
    </lineage>
</organism>
<keyword evidence="1" id="KW-0472">Membrane</keyword>
<evidence type="ECO:0000313" key="3">
    <source>
        <dbReference type="Proteomes" id="UP000599179"/>
    </source>
</evidence>
<feature type="transmembrane region" description="Helical" evidence="1">
    <location>
        <begin position="218"/>
        <end position="238"/>
    </location>
</feature>
<dbReference type="Proteomes" id="UP000599179">
    <property type="component" value="Unassembled WGS sequence"/>
</dbReference>
<name>A0ABQ1SN61_9FLAO</name>
<dbReference type="EMBL" id="BMGM01000014">
    <property type="protein sequence ID" value="GGE44838.1"/>
    <property type="molecule type" value="Genomic_DNA"/>
</dbReference>
<keyword evidence="1" id="KW-1133">Transmembrane helix</keyword>
<keyword evidence="1" id="KW-0812">Transmembrane</keyword>
<gene>
    <name evidence="2" type="ORF">GCM10010832_26010</name>
</gene>
<keyword evidence="3" id="KW-1185">Reference proteome</keyword>
<reference evidence="3" key="1">
    <citation type="journal article" date="2019" name="Int. J. Syst. Evol. Microbiol.">
        <title>The Global Catalogue of Microorganisms (GCM) 10K type strain sequencing project: providing services to taxonomists for standard genome sequencing and annotation.</title>
        <authorList>
            <consortium name="The Broad Institute Genomics Platform"/>
            <consortium name="The Broad Institute Genome Sequencing Center for Infectious Disease"/>
            <person name="Wu L."/>
            <person name="Ma J."/>
        </authorList>
    </citation>
    <scope>NUCLEOTIDE SEQUENCE [LARGE SCALE GENOMIC DNA]</scope>
    <source>
        <strain evidence="3">CGMCC 1.12931</strain>
    </source>
</reference>
<feature type="transmembrane region" description="Helical" evidence="1">
    <location>
        <begin position="129"/>
        <end position="147"/>
    </location>
</feature>
<feature type="transmembrane region" description="Helical" evidence="1">
    <location>
        <begin position="69"/>
        <end position="88"/>
    </location>
</feature>
<sequence length="240" mass="27820">MQEWQLNPDSNLLIFTFLASISGYNFVKYAGVAKLYHYRLTKQLKAIQLFSALVFIAMLYYLFQLQQESLYLLLGLALLNFIYAFPIFKNGKNLRNLSGFKVFVIALVWSSTVVLLPFFEFGIQTDELIYFQFFQQFLFVVALMIPFEIRDFRFDDNSLLTLPQVLGVWETKLVGVLFLVFSLLIAIFIEEINFIFTIIFSMLLGVSIILSKKNQGRYYAAFWVEAIPICALVMNLIFGS</sequence>
<feature type="transmembrane region" description="Helical" evidence="1">
    <location>
        <begin position="194"/>
        <end position="211"/>
    </location>
</feature>
<evidence type="ECO:0000256" key="1">
    <source>
        <dbReference type="SAM" id="Phobius"/>
    </source>
</evidence>
<comment type="caution">
    <text evidence="2">The sequence shown here is derived from an EMBL/GenBank/DDBJ whole genome shotgun (WGS) entry which is preliminary data.</text>
</comment>
<feature type="transmembrane region" description="Helical" evidence="1">
    <location>
        <begin position="168"/>
        <end position="188"/>
    </location>
</feature>
<accession>A0ABQ1SN61</accession>
<proteinExistence type="predicted"/>
<protein>
    <recommendedName>
        <fullName evidence="4">UbiA prenyltransferase family protein</fullName>
    </recommendedName>
</protein>
<feature type="transmembrane region" description="Helical" evidence="1">
    <location>
        <begin position="44"/>
        <end position="63"/>
    </location>
</feature>
<evidence type="ECO:0000313" key="2">
    <source>
        <dbReference type="EMBL" id="GGE44838.1"/>
    </source>
</evidence>